<evidence type="ECO:0000256" key="3">
    <source>
        <dbReference type="ARBA" id="ARBA00022563"/>
    </source>
</evidence>
<dbReference type="Gene3D" id="3.40.50.720">
    <property type="entry name" value="NAD(P)-binding Rossmann-like Domain"/>
    <property type="match status" value="1"/>
</dbReference>
<evidence type="ECO:0000313" key="16">
    <source>
        <dbReference type="Proteomes" id="UP001055911"/>
    </source>
</evidence>
<dbReference type="HAMAP" id="MF_01576">
    <property type="entry name" value="THF_DHG_CYH"/>
    <property type="match status" value="1"/>
</dbReference>
<dbReference type="InterPro" id="IPR036291">
    <property type="entry name" value="NAD(P)-bd_dom_sf"/>
</dbReference>
<sequence>MVQLIDGRKAAQTVNEATKQRVKLLKQRGIIPGLAVVLVGHNQASERYVRMKEKQAQKLGIYSVLKQLPEDISEVALLEIISVLNHDDRINAILVQSPLPAHLDETKVIATIDPNKDVDGFHPVNVGKLYLNLPGPYPVACTPRGVMTLLEFNQIPVKGANVVMIGKSSIVGKPLAALLLNEGATVSVLHSQTRDRQDFLKTADIVISAVGKAHFLNDADFQPQTTVIDVGQNLDENGQLVGDVDYPTEPTNIRSITPVPGGVGPMTIATLMQQTVEMSEWGL</sequence>
<keyword evidence="16" id="KW-1185">Reference proteome</keyword>
<dbReference type="PROSITE" id="PS00767">
    <property type="entry name" value="THF_DHG_CYH_2"/>
    <property type="match status" value="1"/>
</dbReference>
<keyword evidence="4 12" id="KW-0028">Amino-acid biosynthesis</keyword>
<dbReference type="SUPFAM" id="SSF53223">
    <property type="entry name" value="Aminoacid dehydrogenase-like, N-terminal domain"/>
    <property type="match status" value="1"/>
</dbReference>
<evidence type="ECO:0000256" key="6">
    <source>
        <dbReference type="ARBA" id="ARBA00022801"/>
    </source>
</evidence>
<dbReference type="Proteomes" id="UP001055911">
    <property type="component" value="Chromosome"/>
</dbReference>
<feature type="domain" description="Tetrahydrofolate dehydrogenase/cyclohydrolase catalytic" evidence="13">
    <location>
        <begin position="5"/>
        <end position="119"/>
    </location>
</feature>
<dbReference type="GO" id="GO:0004477">
    <property type="term" value="F:methenyltetrahydrofolate cyclohydrolase activity"/>
    <property type="evidence" value="ECO:0007669"/>
    <property type="project" value="UniProtKB-UniRule"/>
</dbReference>
<evidence type="ECO:0000256" key="8">
    <source>
        <dbReference type="ARBA" id="ARBA00023002"/>
    </source>
</evidence>
<comment type="similarity">
    <text evidence="12">Belongs to the tetrahydrofolate dehydrogenase/cyclohydrolase family.</text>
</comment>
<dbReference type="InterPro" id="IPR000672">
    <property type="entry name" value="THF_DH/CycHdrlase"/>
</dbReference>
<dbReference type="GO" id="GO:0005829">
    <property type="term" value="C:cytosol"/>
    <property type="evidence" value="ECO:0007669"/>
    <property type="project" value="TreeGrafter"/>
</dbReference>
<evidence type="ECO:0000256" key="7">
    <source>
        <dbReference type="ARBA" id="ARBA00022857"/>
    </source>
</evidence>
<evidence type="ECO:0000256" key="1">
    <source>
        <dbReference type="ARBA" id="ARBA00004777"/>
    </source>
</evidence>
<dbReference type="GO" id="GO:0009086">
    <property type="term" value="P:methionine biosynthetic process"/>
    <property type="evidence" value="ECO:0007669"/>
    <property type="project" value="UniProtKB-KW"/>
</dbReference>
<comment type="pathway">
    <text evidence="1 12">One-carbon metabolism; tetrahydrofolate interconversion.</text>
</comment>
<dbReference type="InterPro" id="IPR020867">
    <property type="entry name" value="THF_DH/CycHdrlase_CS"/>
</dbReference>
<dbReference type="EMBL" id="CP097119">
    <property type="protein sequence ID" value="USS89706.1"/>
    <property type="molecule type" value="Genomic_DNA"/>
</dbReference>
<comment type="caution">
    <text evidence="12">Lacks conserved residue(s) required for the propagation of feature annotation.</text>
</comment>
<keyword evidence="8 12" id="KW-0560">Oxidoreductase</keyword>
<feature type="domain" description="Tetrahydrofolate dehydrogenase/cyclohydrolase NAD(P)-binding" evidence="14">
    <location>
        <begin position="140"/>
        <end position="279"/>
    </location>
</feature>
<dbReference type="InterPro" id="IPR046346">
    <property type="entry name" value="Aminoacid_DH-like_N_sf"/>
</dbReference>
<keyword evidence="7 12" id="KW-0521">NADP</keyword>
<evidence type="ECO:0000259" key="13">
    <source>
        <dbReference type="Pfam" id="PF00763"/>
    </source>
</evidence>
<keyword evidence="11 12" id="KW-0511">Multifunctional enzyme</keyword>
<dbReference type="PANTHER" id="PTHR48099">
    <property type="entry name" value="C-1-TETRAHYDROFOLATE SYNTHASE, CYTOPLASMIC-RELATED"/>
    <property type="match status" value="1"/>
</dbReference>
<keyword evidence="3 12" id="KW-0554">One-carbon metabolism</keyword>
<dbReference type="GO" id="GO:0006164">
    <property type="term" value="P:purine nucleotide biosynthetic process"/>
    <property type="evidence" value="ECO:0007669"/>
    <property type="project" value="UniProtKB-KW"/>
</dbReference>
<evidence type="ECO:0000256" key="11">
    <source>
        <dbReference type="ARBA" id="ARBA00023268"/>
    </source>
</evidence>
<reference evidence="15" key="1">
    <citation type="submission" date="2022-05" db="EMBL/GenBank/DDBJ databases">
        <authorList>
            <person name="Oliphant S.A."/>
            <person name="Watson-Haigh N.S."/>
            <person name="Sumby K.M."/>
            <person name="Gardner J.M."/>
            <person name="Jiranek V."/>
        </authorList>
    </citation>
    <scope>NUCLEOTIDE SEQUENCE</scope>
    <source>
        <strain evidence="15">KI4_B1</strain>
    </source>
</reference>
<dbReference type="RefSeq" id="WP_252767255.1">
    <property type="nucleotide sequence ID" value="NZ_CP097119.1"/>
</dbReference>
<dbReference type="Pfam" id="PF02882">
    <property type="entry name" value="THF_DHG_CYH_C"/>
    <property type="match status" value="1"/>
</dbReference>
<dbReference type="GO" id="GO:0004488">
    <property type="term" value="F:methylenetetrahydrofolate dehydrogenase (NADP+) activity"/>
    <property type="evidence" value="ECO:0007669"/>
    <property type="project" value="UniProtKB-UniRule"/>
</dbReference>
<dbReference type="Gene3D" id="3.40.50.10860">
    <property type="entry name" value="Leucine Dehydrogenase, chain A, domain 1"/>
    <property type="match status" value="1"/>
</dbReference>
<keyword evidence="5 12" id="KW-0658">Purine biosynthesis</keyword>
<gene>
    <name evidence="12" type="primary">folD</name>
    <name evidence="15" type="ORF">M3M40_02655</name>
</gene>
<proteinExistence type="inferred from homology"/>
<feature type="binding site" evidence="12">
    <location>
        <begin position="166"/>
        <end position="168"/>
    </location>
    <ligand>
        <name>NADP(+)</name>
        <dbReference type="ChEBI" id="CHEBI:58349"/>
    </ligand>
</feature>
<evidence type="ECO:0000313" key="15">
    <source>
        <dbReference type="EMBL" id="USS89706.1"/>
    </source>
</evidence>
<evidence type="ECO:0000256" key="5">
    <source>
        <dbReference type="ARBA" id="ARBA00022755"/>
    </source>
</evidence>
<dbReference type="SUPFAM" id="SSF51735">
    <property type="entry name" value="NAD(P)-binding Rossmann-fold domains"/>
    <property type="match status" value="1"/>
</dbReference>
<dbReference type="AlphaFoldDB" id="A0A9Q9E113"/>
<dbReference type="InterPro" id="IPR020631">
    <property type="entry name" value="THF_DH/CycHdrlase_NAD-bd_dom"/>
</dbReference>
<dbReference type="GO" id="GO:0035999">
    <property type="term" value="P:tetrahydrofolate interconversion"/>
    <property type="evidence" value="ECO:0007669"/>
    <property type="project" value="UniProtKB-UniRule"/>
</dbReference>
<protein>
    <recommendedName>
        <fullName evidence="12">Bifunctional protein FolD</fullName>
    </recommendedName>
    <domain>
        <recommendedName>
            <fullName evidence="12">Methylenetetrahydrofolate dehydrogenase</fullName>
            <ecNumber evidence="12">1.5.1.5</ecNumber>
        </recommendedName>
    </domain>
    <domain>
        <recommendedName>
            <fullName evidence="12">Methenyltetrahydrofolate cyclohydrolase</fullName>
            <ecNumber evidence="12">3.5.4.9</ecNumber>
        </recommendedName>
    </domain>
</protein>
<evidence type="ECO:0000259" key="14">
    <source>
        <dbReference type="Pfam" id="PF02882"/>
    </source>
</evidence>
<comment type="function">
    <text evidence="12">Catalyzes the oxidation of 5,10-methylenetetrahydrofolate to 5,10-methenyltetrahydrofolate and then the hydrolysis of 5,10-methenyltetrahydrofolate to 10-formyltetrahydrofolate.</text>
</comment>
<organism evidence="15 16">
    <name type="scientific">Fructilactobacillus cliffordii</name>
    <dbReference type="NCBI Taxonomy" id="2940299"/>
    <lineage>
        <taxon>Bacteria</taxon>
        <taxon>Bacillati</taxon>
        <taxon>Bacillota</taxon>
        <taxon>Bacilli</taxon>
        <taxon>Lactobacillales</taxon>
        <taxon>Lactobacillaceae</taxon>
        <taxon>Fructilactobacillus</taxon>
    </lineage>
</organism>
<comment type="catalytic activity">
    <reaction evidence="12">
        <text>(6R)-5,10-methylene-5,6,7,8-tetrahydrofolate + NADP(+) = (6R)-5,10-methenyltetrahydrofolate + NADPH</text>
        <dbReference type="Rhea" id="RHEA:22812"/>
        <dbReference type="ChEBI" id="CHEBI:15636"/>
        <dbReference type="ChEBI" id="CHEBI:57455"/>
        <dbReference type="ChEBI" id="CHEBI:57783"/>
        <dbReference type="ChEBI" id="CHEBI:58349"/>
        <dbReference type="EC" id="1.5.1.5"/>
    </reaction>
</comment>
<evidence type="ECO:0000256" key="2">
    <source>
        <dbReference type="ARBA" id="ARBA00011738"/>
    </source>
</evidence>
<evidence type="ECO:0000256" key="12">
    <source>
        <dbReference type="HAMAP-Rule" id="MF_01576"/>
    </source>
</evidence>
<dbReference type="FunFam" id="3.40.50.10860:FF:000005">
    <property type="entry name" value="C-1-tetrahydrofolate synthase, cytoplasmic, putative"/>
    <property type="match status" value="1"/>
</dbReference>
<evidence type="ECO:0000256" key="10">
    <source>
        <dbReference type="ARBA" id="ARBA00023167"/>
    </source>
</evidence>
<evidence type="ECO:0000256" key="9">
    <source>
        <dbReference type="ARBA" id="ARBA00023102"/>
    </source>
</evidence>
<dbReference type="EC" id="3.5.4.9" evidence="12"/>
<keyword evidence="10 12" id="KW-0486">Methionine biosynthesis</keyword>
<evidence type="ECO:0000256" key="4">
    <source>
        <dbReference type="ARBA" id="ARBA00022605"/>
    </source>
</evidence>
<dbReference type="PRINTS" id="PR00085">
    <property type="entry name" value="THFDHDRGNASE"/>
</dbReference>
<dbReference type="GO" id="GO:0000105">
    <property type="term" value="P:L-histidine biosynthetic process"/>
    <property type="evidence" value="ECO:0007669"/>
    <property type="project" value="UniProtKB-KW"/>
</dbReference>
<dbReference type="Pfam" id="PF00763">
    <property type="entry name" value="THF_DHG_CYH"/>
    <property type="match status" value="1"/>
</dbReference>
<name>A0A9Q9E113_9LACO</name>
<comment type="catalytic activity">
    <reaction evidence="12">
        <text>(6R)-5,10-methenyltetrahydrofolate + H2O = (6R)-10-formyltetrahydrofolate + H(+)</text>
        <dbReference type="Rhea" id="RHEA:23700"/>
        <dbReference type="ChEBI" id="CHEBI:15377"/>
        <dbReference type="ChEBI" id="CHEBI:15378"/>
        <dbReference type="ChEBI" id="CHEBI:57455"/>
        <dbReference type="ChEBI" id="CHEBI:195366"/>
        <dbReference type="EC" id="3.5.4.9"/>
    </reaction>
</comment>
<accession>A0A9Q9E113</accession>
<keyword evidence="6 12" id="KW-0378">Hydrolase</keyword>
<dbReference type="EC" id="1.5.1.5" evidence="12"/>
<keyword evidence="9 12" id="KW-0368">Histidine biosynthesis</keyword>
<comment type="subunit">
    <text evidence="2 12">Homodimer.</text>
</comment>
<dbReference type="InterPro" id="IPR020630">
    <property type="entry name" value="THF_DH/CycHdrlase_cat_dom"/>
</dbReference>
<dbReference type="CDD" id="cd01080">
    <property type="entry name" value="NAD_bind_m-THF_DH_Cyclohyd"/>
    <property type="match status" value="1"/>
</dbReference>
<dbReference type="PANTHER" id="PTHR48099:SF5">
    <property type="entry name" value="C-1-TETRAHYDROFOLATE SYNTHASE, CYTOPLASMIC"/>
    <property type="match status" value="1"/>
</dbReference>